<dbReference type="GO" id="GO:0016209">
    <property type="term" value="F:antioxidant activity"/>
    <property type="evidence" value="ECO:0007669"/>
    <property type="project" value="InterPro"/>
</dbReference>
<evidence type="ECO:0000259" key="1">
    <source>
        <dbReference type="Pfam" id="PF00578"/>
    </source>
</evidence>
<proteinExistence type="predicted"/>
<dbReference type="SUPFAM" id="SSF52833">
    <property type="entry name" value="Thioredoxin-like"/>
    <property type="match status" value="1"/>
</dbReference>
<name>A0A2A4X031_9GAMM</name>
<accession>A0A2A4X031</accession>
<evidence type="ECO:0000313" key="2">
    <source>
        <dbReference type="EMBL" id="PCI75953.1"/>
    </source>
</evidence>
<dbReference type="Proteomes" id="UP000218767">
    <property type="component" value="Unassembled WGS sequence"/>
</dbReference>
<organism evidence="2 3">
    <name type="scientific">SAR86 cluster bacterium</name>
    <dbReference type="NCBI Taxonomy" id="2030880"/>
    <lineage>
        <taxon>Bacteria</taxon>
        <taxon>Pseudomonadati</taxon>
        <taxon>Pseudomonadota</taxon>
        <taxon>Gammaproteobacteria</taxon>
        <taxon>SAR86 cluster</taxon>
    </lineage>
</organism>
<comment type="caution">
    <text evidence="2">The sequence shown here is derived from an EMBL/GenBank/DDBJ whole genome shotgun (WGS) entry which is preliminary data.</text>
</comment>
<evidence type="ECO:0000313" key="3">
    <source>
        <dbReference type="Proteomes" id="UP000218767"/>
    </source>
</evidence>
<feature type="domain" description="Alkyl hydroperoxide reductase subunit C/ Thiol specific antioxidant" evidence="1">
    <location>
        <begin position="2"/>
        <end position="107"/>
    </location>
</feature>
<dbReference type="GO" id="GO:0016491">
    <property type="term" value="F:oxidoreductase activity"/>
    <property type="evidence" value="ECO:0007669"/>
    <property type="project" value="InterPro"/>
</dbReference>
<protein>
    <recommendedName>
        <fullName evidence="1">Alkyl hydroperoxide reductase subunit C/ Thiol specific antioxidant domain-containing protein</fullName>
    </recommendedName>
</protein>
<reference evidence="3" key="1">
    <citation type="submission" date="2017-08" db="EMBL/GenBank/DDBJ databases">
        <title>A dynamic microbial community with high functional redundancy inhabits the cold, oxic subseafloor aquifer.</title>
        <authorList>
            <person name="Tully B.J."/>
            <person name="Wheat C.G."/>
            <person name="Glazer B.T."/>
            <person name="Huber J.A."/>
        </authorList>
    </citation>
    <scope>NUCLEOTIDE SEQUENCE [LARGE SCALE GENOMIC DNA]</scope>
</reference>
<dbReference type="Gene3D" id="2.60.40.1250">
    <property type="entry name" value="Thiol:disulfide interchange protein DsbD, N-terminal domain"/>
    <property type="match status" value="1"/>
</dbReference>
<dbReference type="InterPro" id="IPR000866">
    <property type="entry name" value="AhpC/TSA"/>
</dbReference>
<dbReference type="Gene3D" id="3.40.30.10">
    <property type="entry name" value="Glutaredoxin"/>
    <property type="match status" value="1"/>
</dbReference>
<dbReference type="EMBL" id="NVUL01000064">
    <property type="protein sequence ID" value="PCI75953.1"/>
    <property type="molecule type" value="Genomic_DNA"/>
</dbReference>
<sequence length="291" mass="31845">MEELTAAGIGIAAISYDSEDTLAAFAERRGITFSLLSDDDSAVIKDYGILNTVVAEGLGPNADDPEVVADVHRYVAAAVFDSPQLRRMINGTPFPGTFMLDGNGQVTSRFFEEFYRERASTATVMLKSGIGLSPIEAIQGTTAQLKFTAYPSDTIVTNGKRFSLVVEVEPGPNMHVYAPGAEEMGYRVVGFNMAASEFVDFEPVEFPESEIYHFEPLDEFVPAYQAPFTLLQEAVINASAETEEQLEDVDVITLSGSLDYQACDDAICYLPVSVPVSFTLEFQQLDYERSN</sequence>
<dbReference type="InterPro" id="IPR036929">
    <property type="entry name" value="DsbDN_sf"/>
</dbReference>
<dbReference type="AlphaFoldDB" id="A0A2A4X031"/>
<dbReference type="InterPro" id="IPR036249">
    <property type="entry name" value="Thioredoxin-like_sf"/>
</dbReference>
<gene>
    <name evidence="2" type="ORF">COB20_11720</name>
</gene>
<dbReference type="Pfam" id="PF00578">
    <property type="entry name" value="AhpC-TSA"/>
    <property type="match status" value="1"/>
</dbReference>